<dbReference type="Pfam" id="PF05099">
    <property type="entry name" value="TerB"/>
    <property type="match status" value="1"/>
</dbReference>
<name>A0A1E7Q3J3_9GAMM</name>
<sequence>MWGKILGALFGLALFRLPGLVLGIMVGHWFDKAYSQQFEKNGGFNSLFSEKTDEQALFRYTTFATMGHIAKAMGVVTAAHIQQATHFMAQLDLTAEQQKEAQAAFRDGKLVSFPLRQQLQAFYQVYRRRKDVLQIFLEIQISTACAQGKMRDEQYLLLQQVAGYLNVSSVQLERLIQAFGSHNRQQQTNSKLSISDAYRVLGVDADINETGLKRAYRKLMSQHHPDKLIAQGVPKEMLEVAKQRTQDIQAAYELLKRHRSN</sequence>
<dbReference type="Gene3D" id="1.10.287.110">
    <property type="entry name" value="DnaJ domain"/>
    <property type="match status" value="1"/>
</dbReference>
<protein>
    <submittedName>
        <fullName evidence="3">Molecular chaperone DjlA</fullName>
    </submittedName>
</protein>
<dbReference type="Pfam" id="PF00226">
    <property type="entry name" value="DnaJ"/>
    <property type="match status" value="1"/>
</dbReference>
<dbReference type="OrthoDB" id="9782583at2"/>
<evidence type="ECO:0000259" key="2">
    <source>
        <dbReference type="PROSITE" id="PS50076"/>
    </source>
</evidence>
<dbReference type="STRING" id="1628148.BI198_02880"/>
<dbReference type="Proteomes" id="UP000242258">
    <property type="component" value="Unassembled WGS sequence"/>
</dbReference>
<comment type="caution">
    <text evidence="3">The sequence shown here is derived from an EMBL/GenBank/DDBJ whole genome shotgun (WGS) entry which is preliminary data.</text>
</comment>
<proteinExistence type="predicted"/>
<dbReference type="InterPro" id="IPR036869">
    <property type="entry name" value="J_dom_sf"/>
</dbReference>
<dbReference type="InterPro" id="IPR050817">
    <property type="entry name" value="DjlA_DnaK_co-chaperone"/>
</dbReference>
<dbReference type="CDD" id="cd06257">
    <property type="entry name" value="DnaJ"/>
    <property type="match status" value="1"/>
</dbReference>
<evidence type="ECO:0000313" key="3">
    <source>
        <dbReference type="EMBL" id="OEY68633.1"/>
    </source>
</evidence>
<dbReference type="InterPro" id="IPR007791">
    <property type="entry name" value="DjlA_N"/>
</dbReference>
<keyword evidence="4" id="KW-1185">Reference proteome</keyword>
<dbReference type="SMART" id="SM00271">
    <property type="entry name" value="DnaJ"/>
    <property type="match status" value="1"/>
</dbReference>
<dbReference type="PROSITE" id="PS50076">
    <property type="entry name" value="DNAJ_2"/>
    <property type="match status" value="1"/>
</dbReference>
<dbReference type="InterPro" id="IPR029024">
    <property type="entry name" value="TerB-like"/>
</dbReference>
<dbReference type="RefSeq" id="WP_070048200.1">
    <property type="nucleotide sequence ID" value="NZ_CBCSDO010000001.1"/>
</dbReference>
<dbReference type="Gene3D" id="1.10.3680.10">
    <property type="entry name" value="TerB-like"/>
    <property type="match status" value="1"/>
</dbReference>
<dbReference type="EMBL" id="MKEK01000001">
    <property type="protein sequence ID" value="OEY68633.1"/>
    <property type="molecule type" value="Genomic_DNA"/>
</dbReference>
<dbReference type="PRINTS" id="PR00625">
    <property type="entry name" value="JDOMAIN"/>
</dbReference>
<dbReference type="NCBIfam" id="NF006948">
    <property type="entry name" value="PRK09430.1"/>
    <property type="match status" value="1"/>
</dbReference>
<dbReference type="SUPFAM" id="SSF46565">
    <property type="entry name" value="Chaperone J-domain"/>
    <property type="match status" value="1"/>
</dbReference>
<gene>
    <name evidence="3" type="ORF">BI198_02880</name>
</gene>
<feature type="domain" description="J" evidence="2">
    <location>
        <begin position="196"/>
        <end position="260"/>
    </location>
</feature>
<organism evidence="3 4">
    <name type="scientific">Rheinheimera salexigens</name>
    <dbReference type="NCBI Taxonomy" id="1628148"/>
    <lineage>
        <taxon>Bacteria</taxon>
        <taxon>Pseudomonadati</taxon>
        <taxon>Pseudomonadota</taxon>
        <taxon>Gammaproteobacteria</taxon>
        <taxon>Chromatiales</taxon>
        <taxon>Chromatiaceae</taxon>
        <taxon>Rheinheimera</taxon>
    </lineage>
</organism>
<dbReference type="AlphaFoldDB" id="A0A1E7Q3J3"/>
<evidence type="ECO:0000256" key="1">
    <source>
        <dbReference type="ARBA" id="ARBA00023186"/>
    </source>
</evidence>
<dbReference type="InterPro" id="IPR001623">
    <property type="entry name" value="DnaJ_domain"/>
</dbReference>
<accession>A0A1E7Q3J3</accession>
<keyword evidence="1" id="KW-0143">Chaperone</keyword>
<dbReference type="PANTHER" id="PTHR24074">
    <property type="entry name" value="CO-CHAPERONE PROTEIN DJLA"/>
    <property type="match status" value="1"/>
</dbReference>
<dbReference type="CDD" id="cd07316">
    <property type="entry name" value="terB_like_DjlA"/>
    <property type="match status" value="1"/>
</dbReference>
<reference evidence="4" key="1">
    <citation type="submission" date="2016-09" db="EMBL/GenBank/DDBJ databases">
        <authorList>
            <person name="Wan X."/>
            <person name="Hou S."/>
        </authorList>
    </citation>
    <scope>NUCLEOTIDE SEQUENCE [LARGE SCALE GENOMIC DNA]</scope>
    <source>
        <strain evidence="4">KH87</strain>
    </source>
</reference>
<evidence type="ECO:0000313" key="4">
    <source>
        <dbReference type="Proteomes" id="UP000242258"/>
    </source>
</evidence>